<proteinExistence type="predicted"/>
<name>A0A0N9QIZ8_9VIRU</name>
<dbReference type="Proteomes" id="UP000203826">
    <property type="component" value="Segment"/>
</dbReference>
<evidence type="ECO:0000313" key="1">
    <source>
        <dbReference type="EMBL" id="ALH23067.1"/>
    </source>
</evidence>
<gene>
    <name evidence="1" type="ORF">ceV_161</name>
</gene>
<accession>A0A0N9QIZ8</accession>
<protein>
    <submittedName>
        <fullName evidence="1">Prenyltransferase protein</fullName>
    </submittedName>
</protein>
<evidence type="ECO:0000313" key="2">
    <source>
        <dbReference type="Proteomes" id="UP000203826"/>
    </source>
</evidence>
<dbReference type="EMBL" id="KT820662">
    <property type="protein sequence ID" value="ALH23067.1"/>
    <property type="molecule type" value="Genomic_DNA"/>
</dbReference>
<organism evidence="1 2">
    <name type="scientific">Chrysochromulina ericina virus CeV-01B</name>
    <dbReference type="NCBI Taxonomy" id="3070830"/>
    <lineage>
        <taxon>Viruses</taxon>
        <taxon>Varidnaviria</taxon>
        <taxon>Bamfordvirae</taxon>
        <taxon>Nucleocytoviricota</taxon>
        <taxon>Megaviricetes</taxon>
        <taxon>Imitervirales</taxon>
        <taxon>Mesomimiviridae</taxon>
        <taxon>Tethysvirus</taxon>
        <taxon>Tethysvirus raunefjordenense</taxon>
    </lineage>
</organism>
<keyword evidence="2" id="KW-1185">Reference proteome</keyword>
<dbReference type="KEGG" id="vg:26049028"/>
<sequence>MWTITTIGLPCVLHDNNYDILMYPQDYLSCLLFIFSASNFDDINDIREDKKLGVKTLPVLYGK</sequence>
<reference evidence="1 2" key="1">
    <citation type="journal article" date="2015" name="Genome Announc.">
        <title>The 474-Kilobase-Pair Complete Genome Sequence of CeV-01B, a Virus Infecting Haptolina (Chrysochromulina) ericina (Prymnesiophyceae).</title>
        <authorList>
            <person name="Gallot-Lavallee L."/>
            <person name="Pagarete A."/>
            <person name="Legendre M."/>
            <person name="Santini S."/>
            <person name="Sandaa R.A."/>
            <person name="Himmelbauer H."/>
            <person name="Ogata H."/>
            <person name="Bratbak G."/>
            <person name="Claverie J.M."/>
        </authorList>
    </citation>
    <scope>NUCLEOTIDE SEQUENCE [LARGE SCALE GENOMIC DNA]</scope>
    <source>
        <strain evidence="1">CeV-01B</strain>
    </source>
</reference>